<evidence type="ECO:0000256" key="3">
    <source>
        <dbReference type="ARBA" id="ARBA00022574"/>
    </source>
</evidence>
<feature type="transmembrane region" description="Helical" evidence="14">
    <location>
        <begin position="348"/>
        <end position="370"/>
    </location>
</feature>
<dbReference type="Pfam" id="PF00400">
    <property type="entry name" value="WD40"/>
    <property type="match status" value="2"/>
</dbReference>
<keyword evidence="9 14" id="KW-1133">Transmembrane helix</keyword>
<dbReference type="EMBL" id="CAJVCH010571290">
    <property type="protein sequence ID" value="CAG7837117.1"/>
    <property type="molecule type" value="Genomic_DNA"/>
</dbReference>
<dbReference type="GO" id="GO:0003400">
    <property type="term" value="P:regulation of COPII vesicle coating"/>
    <property type="evidence" value="ECO:0007669"/>
    <property type="project" value="TreeGrafter"/>
</dbReference>
<dbReference type="GO" id="GO:0006888">
    <property type="term" value="P:endoplasmic reticulum to Golgi vesicle-mediated transport"/>
    <property type="evidence" value="ECO:0007669"/>
    <property type="project" value="TreeGrafter"/>
</dbReference>
<sequence>MLWSVVEEDLPAQEFLMDLSYVKSGLRIMVGKDADCYVYQIKVAPPQDPVPVDGGPAAQNNEVRHRGTANGSVPGLNRTEATEENGNTKRHSVSDLVFDIASICNAQTDFSVNDPCQNVVLFSHDTRLILTGGADGTIRVWNFPEMKEKLKIEASKKEVADLDISSDRKLVSCVTRDGKCKIWSLTDGKVKVSLDLPPEDDGKYVYKRSKFGIVEDKGNLNRLFVILNPTSSKCKSYIQHWTGPAFTMTHATPCGEPLSALAVSKCGRFVAVGSMTTGDVDIYIAYNLTRLKHVEKAHKNFVTGLAFLPPALHSEESVLAECDAAVVSISIDNQILVHHVEQTRGVPVWLAGLLCVIVLILTFIFCSYMGL</sequence>
<dbReference type="PANTHER" id="PTHR23284:SF0">
    <property type="entry name" value="PROLACTIN REGULATORY ELEMENT-BINDING PROTEIN"/>
    <property type="match status" value="1"/>
</dbReference>
<dbReference type="InterPro" id="IPR045260">
    <property type="entry name" value="Sec12-like"/>
</dbReference>
<evidence type="ECO:0000256" key="10">
    <source>
        <dbReference type="ARBA" id="ARBA00023136"/>
    </source>
</evidence>
<feature type="region of interest" description="Disordered" evidence="13">
    <location>
        <begin position="50"/>
        <end position="88"/>
    </location>
</feature>
<evidence type="ECO:0000256" key="6">
    <source>
        <dbReference type="ARBA" id="ARBA00022824"/>
    </source>
</evidence>
<evidence type="ECO:0000256" key="8">
    <source>
        <dbReference type="ARBA" id="ARBA00022927"/>
    </source>
</evidence>
<keyword evidence="4 14" id="KW-0812">Transmembrane</keyword>
<dbReference type="GO" id="GO:0005789">
    <property type="term" value="C:endoplasmic reticulum membrane"/>
    <property type="evidence" value="ECO:0007669"/>
    <property type="project" value="UniProtKB-SubCell"/>
</dbReference>
<evidence type="ECO:0000256" key="14">
    <source>
        <dbReference type="SAM" id="Phobius"/>
    </source>
</evidence>
<dbReference type="GO" id="GO:0015031">
    <property type="term" value="P:protein transport"/>
    <property type="evidence" value="ECO:0007669"/>
    <property type="project" value="UniProtKB-KW"/>
</dbReference>
<evidence type="ECO:0000256" key="4">
    <source>
        <dbReference type="ARBA" id="ARBA00022692"/>
    </source>
</evidence>
<dbReference type="PROSITE" id="PS50082">
    <property type="entry name" value="WD_REPEATS_2"/>
    <property type="match status" value="1"/>
</dbReference>
<evidence type="ECO:0008006" key="17">
    <source>
        <dbReference type="Google" id="ProtNLM"/>
    </source>
</evidence>
<feature type="repeat" description="WD" evidence="12">
    <location>
        <begin position="120"/>
        <end position="151"/>
    </location>
</feature>
<dbReference type="PANTHER" id="PTHR23284">
    <property type="entry name" value="PROLACTIN REGULATORY ELEMENT BINDING PROTEIN"/>
    <property type="match status" value="1"/>
</dbReference>
<dbReference type="Proteomes" id="UP000708208">
    <property type="component" value="Unassembled WGS sequence"/>
</dbReference>
<reference evidence="15" key="1">
    <citation type="submission" date="2021-06" db="EMBL/GenBank/DDBJ databases">
        <authorList>
            <person name="Hodson N. C."/>
            <person name="Mongue J. A."/>
            <person name="Jaron S. K."/>
        </authorList>
    </citation>
    <scope>NUCLEOTIDE SEQUENCE</scope>
</reference>
<dbReference type="GO" id="GO:0005085">
    <property type="term" value="F:guanyl-nucleotide exchange factor activity"/>
    <property type="evidence" value="ECO:0007669"/>
    <property type="project" value="InterPro"/>
</dbReference>
<evidence type="ECO:0000256" key="7">
    <source>
        <dbReference type="ARBA" id="ARBA00022892"/>
    </source>
</evidence>
<evidence type="ECO:0000256" key="1">
    <source>
        <dbReference type="ARBA" id="ARBA00004586"/>
    </source>
</evidence>
<keyword evidence="10 14" id="KW-0472">Membrane</keyword>
<comment type="caution">
    <text evidence="15">The sequence shown here is derived from an EMBL/GenBank/DDBJ whole genome shotgun (WGS) entry which is preliminary data.</text>
</comment>
<protein>
    <recommendedName>
        <fullName evidence="17">Prolactin regulatory element-binding protein</fullName>
    </recommendedName>
</protein>
<keyword evidence="7" id="KW-0931">ER-Golgi transport</keyword>
<dbReference type="AlphaFoldDB" id="A0A8J2Q1R9"/>
<keyword evidence="3 12" id="KW-0853">WD repeat</keyword>
<keyword evidence="5" id="KW-0677">Repeat</keyword>
<evidence type="ECO:0000256" key="11">
    <source>
        <dbReference type="ARBA" id="ARBA00037847"/>
    </source>
</evidence>
<accession>A0A8J2Q1R9</accession>
<evidence type="ECO:0000256" key="9">
    <source>
        <dbReference type="ARBA" id="ARBA00022989"/>
    </source>
</evidence>
<gene>
    <name evidence="15" type="ORF">AFUS01_LOCUS46278</name>
</gene>
<dbReference type="OrthoDB" id="2013972at2759"/>
<keyword evidence="2" id="KW-0813">Transport</keyword>
<evidence type="ECO:0000256" key="2">
    <source>
        <dbReference type="ARBA" id="ARBA00022448"/>
    </source>
</evidence>
<proteinExistence type="predicted"/>
<dbReference type="SMART" id="SM00320">
    <property type="entry name" value="WD40"/>
    <property type="match status" value="3"/>
</dbReference>
<evidence type="ECO:0000313" key="16">
    <source>
        <dbReference type="Proteomes" id="UP000708208"/>
    </source>
</evidence>
<name>A0A8J2Q1R9_9HEXA</name>
<evidence type="ECO:0000256" key="5">
    <source>
        <dbReference type="ARBA" id="ARBA00022737"/>
    </source>
</evidence>
<dbReference type="InterPro" id="IPR001680">
    <property type="entry name" value="WD40_rpt"/>
</dbReference>
<comment type="subcellular location">
    <subcellularLocation>
        <location evidence="11">Endomembrane system</location>
        <topology evidence="11">Single-pass membrane protein</topology>
    </subcellularLocation>
    <subcellularLocation>
        <location evidence="1">Endoplasmic reticulum membrane</location>
    </subcellularLocation>
</comment>
<organism evidence="15 16">
    <name type="scientific">Allacma fusca</name>
    <dbReference type="NCBI Taxonomy" id="39272"/>
    <lineage>
        <taxon>Eukaryota</taxon>
        <taxon>Metazoa</taxon>
        <taxon>Ecdysozoa</taxon>
        <taxon>Arthropoda</taxon>
        <taxon>Hexapoda</taxon>
        <taxon>Collembola</taxon>
        <taxon>Symphypleona</taxon>
        <taxon>Sminthuridae</taxon>
        <taxon>Allacma</taxon>
    </lineage>
</organism>
<keyword evidence="6" id="KW-0256">Endoplasmic reticulum</keyword>
<evidence type="ECO:0000256" key="12">
    <source>
        <dbReference type="PROSITE-ProRule" id="PRU00221"/>
    </source>
</evidence>
<evidence type="ECO:0000313" key="15">
    <source>
        <dbReference type="EMBL" id="CAG7837117.1"/>
    </source>
</evidence>
<keyword evidence="16" id="KW-1185">Reference proteome</keyword>
<evidence type="ECO:0000256" key="13">
    <source>
        <dbReference type="SAM" id="MobiDB-lite"/>
    </source>
</evidence>
<keyword evidence="8" id="KW-0653">Protein transport</keyword>